<evidence type="ECO:0000313" key="3">
    <source>
        <dbReference type="Proteomes" id="UP000223130"/>
    </source>
</evidence>
<name>A0A1D8EQB2_9CAUD</name>
<accession>A0A1D8EQB2</accession>
<sequence length="173" mass="19749">MLIKNFVTVALLSLTAFTFTPVVAKAEAANVKTAKVVHKCTKQYNDKILLACAIYAEGRGLGKKGMNAVGNVVINRRNDAYFPNTVKGVLFQKGQFSYAKTFNVTEKDKWQEAKAIAERLLYLEKHFPELRSVLDVTKGALYFKKRNIRTHWERDMRLVYRDKVHGFYLPKGS</sequence>
<protein>
    <submittedName>
        <fullName evidence="2">Cell wall hydrolase</fullName>
    </submittedName>
</protein>
<feature type="domain" description="Cell wall hydrolase SleB" evidence="1">
    <location>
        <begin position="62"/>
        <end position="168"/>
    </location>
</feature>
<dbReference type="GO" id="GO:0016787">
    <property type="term" value="F:hydrolase activity"/>
    <property type="evidence" value="ECO:0007669"/>
    <property type="project" value="UniProtKB-KW"/>
</dbReference>
<evidence type="ECO:0000313" key="2">
    <source>
        <dbReference type="EMBL" id="AOT23227.2"/>
    </source>
</evidence>
<organism evidence="2 3">
    <name type="scientific">Escherichia phage ESCO5</name>
    <dbReference type="NCBI Taxonomy" id="1897495"/>
    <lineage>
        <taxon>Viruses</taxon>
        <taxon>Duplodnaviria</taxon>
        <taxon>Heunggongvirae</taxon>
        <taxon>Uroviricota</taxon>
        <taxon>Caudoviricetes</taxon>
        <taxon>Stephanstirmvirinae</taxon>
        <taxon>Phapecoctavirus</taxon>
        <taxon>Phapecoctavirus ESCO5</taxon>
        <taxon>Escherichia virus ESCO5</taxon>
    </lineage>
</organism>
<reference evidence="2 3" key="1">
    <citation type="submission" date="2017-02" db="EMBL/GenBank/DDBJ databases">
        <title>Complete genome sequence of two Escherichia coli phages, vB_EcoM_ ESCO5 and vB_EcoM_ESCO13, which are related to phAPEC8.</title>
        <authorList>
            <person name="Trotereau A."/>
            <person name="Gonnet M."/>
            <person name="Viardot A."/>
            <person name="Lalmanach A.-C."/>
            <person name="Guabiraba R."/>
            <person name="Chanteloup N."/>
            <person name="Schouler C."/>
        </authorList>
    </citation>
    <scope>NUCLEOTIDE SEQUENCE [LARGE SCALE GENOMIC DNA]</scope>
</reference>
<proteinExistence type="predicted"/>
<dbReference type="SMR" id="A0A1D8EQB2"/>
<keyword evidence="3" id="KW-1185">Reference proteome</keyword>
<dbReference type="InterPro" id="IPR011105">
    <property type="entry name" value="Cell_wall_hydrolase_SleB"/>
</dbReference>
<dbReference type="Pfam" id="PF07486">
    <property type="entry name" value="Hydrolase_2"/>
    <property type="match status" value="1"/>
</dbReference>
<gene>
    <name evidence="2" type="ORF">ESCO5_00070</name>
</gene>
<evidence type="ECO:0000259" key="1">
    <source>
        <dbReference type="Pfam" id="PF07486"/>
    </source>
</evidence>
<keyword evidence="2" id="KW-0378">Hydrolase</keyword>
<dbReference type="InterPro" id="IPR042047">
    <property type="entry name" value="SleB_dom1"/>
</dbReference>
<dbReference type="Proteomes" id="UP000223130">
    <property type="component" value="Segment"/>
</dbReference>
<dbReference type="Gene3D" id="1.10.10.2520">
    <property type="entry name" value="Cell wall hydrolase SleB, domain 1"/>
    <property type="match status" value="1"/>
</dbReference>
<dbReference type="EMBL" id="KX664695">
    <property type="protein sequence ID" value="AOT23227.2"/>
    <property type="molecule type" value="Genomic_DNA"/>
</dbReference>